<comment type="caution">
    <text evidence="5">The sequence shown here is derived from an EMBL/GenBank/DDBJ whole genome shotgun (WGS) entry which is preliminary data.</text>
</comment>
<evidence type="ECO:0000259" key="3">
    <source>
        <dbReference type="Pfam" id="PF23247"/>
    </source>
</evidence>
<dbReference type="InterPro" id="IPR032675">
    <property type="entry name" value="LRR_dom_sf"/>
</dbReference>
<dbReference type="Pfam" id="PF23247">
    <property type="entry name" value="LRR_RPS2"/>
    <property type="match status" value="1"/>
</dbReference>
<protein>
    <recommendedName>
        <fullName evidence="7">Disease resistance protein</fullName>
    </recommendedName>
</protein>
<evidence type="ECO:0000256" key="1">
    <source>
        <dbReference type="ARBA" id="ARBA00022614"/>
    </source>
</evidence>
<dbReference type="SUPFAM" id="SSF52058">
    <property type="entry name" value="L domain-like"/>
    <property type="match status" value="2"/>
</dbReference>
<dbReference type="EMBL" id="JAUIZM010000005">
    <property type="protein sequence ID" value="KAK1385753.1"/>
    <property type="molecule type" value="Genomic_DNA"/>
</dbReference>
<keyword evidence="1" id="KW-0433">Leucine-rich repeat</keyword>
<dbReference type="InterPro" id="IPR055414">
    <property type="entry name" value="LRR_R13L4/SHOC2-like"/>
</dbReference>
<evidence type="ECO:0000313" key="5">
    <source>
        <dbReference type="EMBL" id="KAK1385753.1"/>
    </source>
</evidence>
<dbReference type="PANTHER" id="PTHR47186:SF20">
    <property type="entry name" value="DISEASE RESISTANCE PROTEIN RPS5-LIKE"/>
    <property type="match status" value="1"/>
</dbReference>
<evidence type="ECO:0000313" key="6">
    <source>
        <dbReference type="Proteomes" id="UP001237642"/>
    </source>
</evidence>
<reference evidence="5" key="1">
    <citation type="submission" date="2023-02" db="EMBL/GenBank/DDBJ databases">
        <title>Genome of toxic invasive species Heracleum sosnowskyi carries increased number of genes despite the absence of recent whole-genome duplications.</title>
        <authorList>
            <person name="Schelkunov M."/>
            <person name="Shtratnikova V."/>
            <person name="Makarenko M."/>
            <person name="Klepikova A."/>
            <person name="Omelchenko D."/>
            <person name="Novikova G."/>
            <person name="Obukhova E."/>
            <person name="Bogdanov V."/>
            <person name="Penin A."/>
            <person name="Logacheva M."/>
        </authorList>
    </citation>
    <scope>NUCLEOTIDE SEQUENCE</scope>
    <source>
        <strain evidence="5">Hsosn_3</strain>
        <tissue evidence="5">Leaf</tissue>
    </source>
</reference>
<dbReference type="Gene3D" id="3.80.10.10">
    <property type="entry name" value="Ribonuclease Inhibitor"/>
    <property type="match status" value="4"/>
</dbReference>
<gene>
    <name evidence="5" type="ORF">POM88_023488</name>
</gene>
<keyword evidence="6" id="KW-1185">Reference proteome</keyword>
<reference evidence="5" key="2">
    <citation type="submission" date="2023-05" db="EMBL/GenBank/DDBJ databases">
        <authorList>
            <person name="Schelkunov M.I."/>
        </authorList>
    </citation>
    <scope>NUCLEOTIDE SEQUENCE</scope>
    <source>
        <strain evidence="5">Hsosn_3</strain>
        <tissue evidence="5">Leaf</tissue>
    </source>
</reference>
<proteinExistence type="predicted"/>
<organism evidence="5 6">
    <name type="scientific">Heracleum sosnowskyi</name>
    <dbReference type="NCBI Taxonomy" id="360622"/>
    <lineage>
        <taxon>Eukaryota</taxon>
        <taxon>Viridiplantae</taxon>
        <taxon>Streptophyta</taxon>
        <taxon>Embryophyta</taxon>
        <taxon>Tracheophyta</taxon>
        <taxon>Spermatophyta</taxon>
        <taxon>Magnoliopsida</taxon>
        <taxon>eudicotyledons</taxon>
        <taxon>Gunneridae</taxon>
        <taxon>Pentapetalae</taxon>
        <taxon>asterids</taxon>
        <taxon>campanulids</taxon>
        <taxon>Apiales</taxon>
        <taxon>Apiaceae</taxon>
        <taxon>Apioideae</taxon>
        <taxon>apioid superclade</taxon>
        <taxon>Tordylieae</taxon>
        <taxon>Tordyliinae</taxon>
        <taxon>Heracleum</taxon>
    </lineage>
</organism>
<dbReference type="SMART" id="SM00369">
    <property type="entry name" value="LRR_TYP"/>
    <property type="match status" value="5"/>
</dbReference>
<dbReference type="Proteomes" id="UP001237642">
    <property type="component" value="Unassembled WGS sequence"/>
</dbReference>
<evidence type="ECO:0008006" key="7">
    <source>
        <dbReference type="Google" id="ProtNLM"/>
    </source>
</evidence>
<keyword evidence="2" id="KW-0677">Repeat</keyword>
<feature type="domain" description="Disease resistance R13L4/SHOC-2-like LRR" evidence="4">
    <location>
        <begin position="536"/>
        <end position="655"/>
    </location>
</feature>
<dbReference type="Pfam" id="PF23598">
    <property type="entry name" value="LRR_14"/>
    <property type="match status" value="2"/>
</dbReference>
<feature type="domain" description="Disease resistance R13L4/SHOC-2-like LRR" evidence="4">
    <location>
        <begin position="222"/>
        <end position="325"/>
    </location>
</feature>
<evidence type="ECO:0000256" key="2">
    <source>
        <dbReference type="ARBA" id="ARBA00022737"/>
    </source>
</evidence>
<feature type="domain" description="Disease resistance protein At4g27190-like leucine-rich repeats" evidence="3">
    <location>
        <begin position="749"/>
        <end position="848"/>
    </location>
</feature>
<dbReference type="InterPro" id="IPR003591">
    <property type="entry name" value="Leu-rich_rpt_typical-subtyp"/>
</dbReference>
<evidence type="ECO:0000259" key="4">
    <source>
        <dbReference type="Pfam" id="PF23598"/>
    </source>
</evidence>
<sequence>MVLASLHPYMIPYRFWLNPKLKLQIVEKVEHYVNLVSSSTNMESTVFSLSTRYKQVLKFLNLRTTHLNSFKWQTIVKRISRGLENLFDIPPVSIGLTVTLSSLDLTEHLSQPGSVQNLNPRSGWGTLLAEKKEVQLDFQLDFPERQGILSDNEELLSLIEKVSEDKLLKSKFISVMNLNVIHLRNSKLLEIPDNFSFPDLKMIFLLNLEYIPPSFFERMPALEILDMSDTSIKNLPPSVSKLITLKELLLRRCEHLIDLPNEIGALVNLKVLDISGCRNLAEIPESICSVESLCSVDIRDCQILTNLPEGIRKMRSLQYVYLSGCSSLVDFHVPEFTINRISTTGQANEMEVLLDFHKSVCTLEITALVGLVEKLLEYEFLKSKSVAVRNLKVIHMRNSKLPKIQDNVSFPDVEELLLQPNFDLSCVPSSFVERLLALKVLNMSKTSIKTIPSWVFKFIKLEQLILIGCEHLTEVSDGIGALENLKLLDLSGCSSLFEVPNLFIEQMPTLEVLDLSGTSIKTLPDSVSRLIKLEELRLRHCELLKELPQEIGRLESLRVLDLEGTDLVCLPEELGKLIKLKCLRVSLYDAESYRKRNNIVAIIPRGMLSQLSELEELWINVDPHDIWCQAALEAIMENLPSLRKLKTLKLFLPTAKLLQHLLELEWEDKLSIYQSLSDFNLIIGPHAQRFKSSIPTDLEQEFLKLKKCLKYINGDDEMIKFAEALKYANALYLDRDWTIPKLSIFKLEELDKLKFCLLVDCNKMETIFDGSDFNNGVANRGDNLLSLQYLAIYDLKNLKKIWKGPDVGACVHFLKVLSLHMCQNLNTIFTSTLLRDLVNLREIIVEDCPKIESLITDADSSQLTSEEILPRLKKLTLLYLPQLVTLSSGFSIGPQLVNIVIYDCPRLKRLPLMGVSCKEGIKIKGESKWWNALEWNEPEWTGGQPNYLRCAFSELDIDGNLLNELEPQYGNSLRLLASGRM</sequence>
<name>A0AAD8IJK9_9APIA</name>
<dbReference type="AlphaFoldDB" id="A0AAD8IJK9"/>
<dbReference type="PANTHER" id="PTHR47186">
    <property type="entry name" value="LEUCINE-RICH REPEAT-CONTAINING PROTEIN 57"/>
    <property type="match status" value="1"/>
</dbReference>
<accession>A0AAD8IJK9</accession>
<dbReference type="InterPro" id="IPR057135">
    <property type="entry name" value="At4g27190-like_LRR"/>
</dbReference>